<dbReference type="Pfam" id="PF03270">
    <property type="entry name" value="DUF269"/>
    <property type="match status" value="1"/>
</dbReference>
<protein>
    <submittedName>
        <fullName evidence="1">DUF269 domain-containing protein</fullName>
    </submittedName>
</protein>
<dbReference type="Proteomes" id="UP000287502">
    <property type="component" value="Chromosome"/>
</dbReference>
<organism evidence="1 2">
    <name type="scientific">Geovibrio thiophilus</name>
    <dbReference type="NCBI Taxonomy" id="139438"/>
    <lineage>
        <taxon>Bacteria</taxon>
        <taxon>Pseudomonadati</taxon>
        <taxon>Deferribacterota</taxon>
        <taxon>Deferribacteres</taxon>
        <taxon>Deferribacterales</taxon>
        <taxon>Geovibrionaceae</taxon>
        <taxon>Geovibrio</taxon>
    </lineage>
</organism>
<dbReference type="Gene3D" id="1.10.3100.20">
    <property type="entry name" value="Protein of unknown function DUF269"/>
    <property type="match status" value="1"/>
</dbReference>
<evidence type="ECO:0000313" key="2">
    <source>
        <dbReference type="Proteomes" id="UP000287502"/>
    </source>
</evidence>
<name>A0A3R5V1Z7_9BACT</name>
<sequence length="152" mass="17175">MAGMSLSQRTGWEVSDFTDTLVKKMRAFDTYGSWKKLEDTQVLSRYVKSREEKKKIDTSGVVDIQTVWQIRMFYEAVAMLVEQNIGKMCYAALDLGYEGFGRAFVIHEDFILCCDTLRNAHKFSFSSVEELAGAGETKTQKACEKAAELGLV</sequence>
<proteinExistence type="predicted"/>
<dbReference type="InterPro" id="IPR004952">
    <property type="entry name" value="NifX-assoc_nitrogen_fix"/>
</dbReference>
<dbReference type="EMBL" id="CP035108">
    <property type="protein sequence ID" value="QAR33649.1"/>
    <property type="molecule type" value="Genomic_DNA"/>
</dbReference>
<accession>A0A3R5V1Z7</accession>
<dbReference type="PIRSF" id="PIRSF005788">
    <property type="entry name" value="NifK"/>
    <property type="match status" value="1"/>
</dbReference>
<dbReference type="AlphaFoldDB" id="A0A3R5V1Z7"/>
<gene>
    <name evidence="1" type="ORF">EP073_09620</name>
</gene>
<dbReference type="RefSeq" id="WP_128466935.1">
    <property type="nucleotide sequence ID" value="NZ_CP035108.1"/>
</dbReference>
<dbReference type="KEGG" id="gtl:EP073_09620"/>
<reference evidence="1 2" key="1">
    <citation type="submission" date="2019-01" db="EMBL/GenBank/DDBJ databases">
        <title>Geovibrio thiophilus DSM 11263, complete genome.</title>
        <authorList>
            <person name="Spring S."/>
            <person name="Bunk B."/>
            <person name="Sproer C."/>
        </authorList>
    </citation>
    <scope>NUCLEOTIDE SEQUENCE [LARGE SCALE GENOMIC DNA]</scope>
    <source>
        <strain evidence="1 2">DSM 11263</strain>
    </source>
</reference>
<keyword evidence="2" id="KW-1185">Reference proteome</keyword>
<evidence type="ECO:0000313" key="1">
    <source>
        <dbReference type="EMBL" id="QAR33649.1"/>
    </source>
</evidence>
<dbReference type="OrthoDB" id="9808545at2"/>